<proteinExistence type="inferred from homology"/>
<dbReference type="Gene3D" id="3.10.129.10">
    <property type="entry name" value="Hotdog Thioesterase"/>
    <property type="match status" value="2"/>
</dbReference>
<dbReference type="GO" id="GO:0005829">
    <property type="term" value="C:cytosol"/>
    <property type="evidence" value="ECO:0007669"/>
    <property type="project" value="TreeGrafter"/>
</dbReference>
<protein>
    <submittedName>
        <fullName evidence="5">Acyl-CoA thioesterase</fullName>
    </submittedName>
</protein>
<dbReference type="InterPro" id="IPR033120">
    <property type="entry name" value="HOTDOG_ACOT"/>
</dbReference>
<dbReference type="InterPro" id="IPR029069">
    <property type="entry name" value="HotDog_dom_sf"/>
</dbReference>
<dbReference type="EMBL" id="RJSF01000046">
    <property type="protein sequence ID" value="RNM12199.1"/>
    <property type="molecule type" value="Genomic_DNA"/>
</dbReference>
<reference evidence="5 6" key="1">
    <citation type="submission" date="2018-11" db="EMBL/GenBank/DDBJ databases">
        <authorList>
            <person name="Li F."/>
        </authorList>
    </citation>
    <scope>NUCLEOTIDE SEQUENCE [LARGE SCALE GENOMIC DNA]</scope>
    <source>
        <strain evidence="5 6">Gsoil 818</strain>
    </source>
</reference>
<comment type="caution">
    <text evidence="5">The sequence shown here is derived from an EMBL/GenBank/DDBJ whole genome shotgun (WGS) entry which is preliminary data.</text>
</comment>
<keyword evidence="6" id="KW-1185">Reference proteome</keyword>
<evidence type="ECO:0000313" key="6">
    <source>
        <dbReference type="Proteomes" id="UP000279994"/>
    </source>
</evidence>
<comment type="similarity">
    <text evidence="1">Belongs to the acyl coenzyme A hydrolase family.</text>
</comment>
<sequence length="328" mass="35631">MTEPIAYGAGHVGVAVLRHLAAPADRGYSGGIDAGRVQEWIDKAGYAVATSWSGKYAVTAYIGHVNFSRPVRVGDLVETTARLVSTGRSSMHIEVTVASGDPREATLSAAARCYITFVAVDDERRPVPVPSWVPNSVEQEMAASRVAVHNHLRTDIEQRVRLQSYTAEGTAPRVLLRFLAAPSDVNWGGKVHGGIVMRWIDEAAHALVTRWTGNVENAAVFVGGTHFLRPIPIGHLVEVEARLIHTGTSSMHIAVHVRSNDVRGDEMLTATQCLTVFVAFEGSRVVPCPSWMPETDEDLRLDRHAVDLMSIRTGYEDAQGQGSLPLMP</sequence>
<dbReference type="OrthoDB" id="9809430at2"/>
<dbReference type="RefSeq" id="WP_123224780.1">
    <property type="nucleotide sequence ID" value="NZ_RJSF01000046.1"/>
</dbReference>
<gene>
    <name evidence="5" type="ORF">EFL26_20575</name>
</gene>
<dbReference type="PANTHER" id="PTHR11049:SF16">
    <property type="entry name" value="PROTEIN VDLD"/>
    <property type="match status" value="1"/>
</dbReference>
<dbReference type="GO" id="GO:0052816">
    <property type="term" value="F:long-chain fatty acyl-CoA hydrolase activity"/>
    <property type="evidence" value="ECO:0007669"/>
    <property type="project" value="TreeGrafter"/>
</dbReference>
<dbReference type="CDD" id="cd03442">
    <property type="entry name" value="BFIT_BACH"/>
    <property type="match status" value="2"/>
</dbReference>
<dbReference type="Proteomes" id="UP000279994">
    <property type="component" value="Unassembled WGS sequence"/>
</dbReference>
<evidence type="ECO:0000313" key="5">
    <source>
        <dbReference type="EMBL" id="RNM12199.1"/>
    </source>
</evidence>
<dbReference type="AlphaFoldDB" id="A0A3N0GIE2"/>
<keyword evidence="2 3" id="KW-0378">Hydrolase</keyword>
<evidence type="ECO:0000256" key="3">
    <source>
        <dbReference type="PROSITE-ProRule" id="PRU01106"/>
    </source>
</evidence>
<accession>A0A3N0GIE2</accession>
<dbReference type="GO" id="GO:0006637">
    <property type="term" value="P:acyl-CoA metabolic process"/>
    <property type="evidence" value="ECO:0007669"/>
    <property type="project" value="TreeGrafter"/>
</dbReference>
<organism evidence="5 6">
    <name type="scientific">Nocardioides pocheonensis</name>
    <dbReference type="NCBI Taxonomy" id="661485"/>
    <lineage>
        <taxon>Bacteria</taxon>
        <taxon>Bacillati</taxon>
        <taxon>Actinomycetota</taxon>
        <taxon>Actinomycetes</taxon>
        <taxon>Propionibacteriales</taxon>
        <taxon>Nocardioidaceae</taxon>
        <taxon>Nocardioides</taxon>
    </lineage>
</organism>
<evidence type="ECO:0000256" key="2">
    <source>
        <dbReference type="ARBA" id="ARBA00022801"/>
    </source>
</evidence>
<evidence type="ECO:0000259" key="4">
    <source>
        <dbReference type="PROSITE" id="PS51770"/>
    </source>
</evidence>
<dbReference type="PANTHER" id="PTHR11049">
    <property type="entry name" value="ACYL COENZYME A THIOESTER HYDROLASE"/>
    <property type="match status" value="1"/>
</dbReference>
<dbReference type="PROSITE" id="PS51770">
    <property type="entry name" value="HOTDOG_ACOT"/>
    <property type="match status" value="2"/>
</dbReference>
<dbReference type="SUPFAM" id="SSF54637">
    <property type="entry name" value="Thioesterase/thiol ester dehydrase-isomerase"/>
    <property type="match status" value="2"/>
</dbReference>
<name>A0A3N0GIE2_9ACTN</name>
<dbReference type="Pfam" id="PF03061">
    <property type="entry name" value="4HBT"/>
    <property type="match status" value="2"/>
</dbReference>
<dbReference type="InterPro" id="IPR006683">
    <property type="entry name" value="Thioestr_dom"/>
</dbReference>
<dbReference type="InterPro" id="IPR040170">
    <property type="entry name" value="Cytosol_ACT"/>
</dbReference>
<feature type="domain" description="HotDog ACOT-type" evidence="4">
    <location>
        <begin position="11"/>
        <end position="123"/>
    </location>
</feature>
<evidence type="ECO:0000256" key="1">
    <source>
        <dbReference type="ARBA" id="ARBA00010458"/>
    </source>
</evidence>
<feature type="domain" description="HotDog ACOT-type" evidence="4">
    <location>
        <begin position="170"/>
        <end position="283"/>
    </location>
</feature>